<keyword evidence="3" id="KW-1185">Reference proteome</keyword>
<gene>
    <name evidence="2" type="ORF">ElyMa_003273200</name>
</gene>
<evidence type="ECO:0000256" key="1">
    <source>
        <dbReference type="SAM" id="MobiDB-lite"/>
    </source>
</evidence>
<comment type="caution">
    <text evidence="2">The sequence shown here is derived from an EMBL/GenBank/DDBJ whole genome shotgun (WGS) entry which is preliminary data.</text>
</comment>
<sequence length="416" mass="46296">MRCVCDTDRDAVSNRSDPVYKSSPSGRVLGDDCGSTVSEELQKRLLKFHETRVTNSPCQSTFRQHLDLELQHQARSCPPLEDALCKPLKEVGDLHSMDTGSVTPSDVSADDHSAWLDRIRAKRRQLEAYLHHGICQVSRTVTSGQTAEARLRDSYLGPQTNGPVWLIHILENGVSLTMKPTVWVGYGGTETTRSPTRVVRLGLSSASQKSRYRKLGYSPLTLSEPAIFVCEEIADTLECPSHCASEKILCKQPDTETRYGSGDVEPIMLQPNQPCSDARNSSCCSRQADQRLLQPYRVCLDPPTSTYSGAPHDLHSQHKQSQRLDLSLDLHPDIPGNRHKPNRSLVTYSAVVTECRQLRVVISGSFETVGRGCLPFQLVMFPCHVGSSRSLGVKGTYMRKACDTAQRVRWRFGCKL</sequence>
<dbReference type="Proteomes" id="UP000762676">
    <property type="component" value="Unassembled WGS sequence"/>
</dbReference>
<feature type="region of interest" description="Disordered" evidence="1">
    <location>
        <begin position="14"/>
        <end position="33"/>
    </location>
</feature>
<protein>
    <submittedName>
        <fullName evidence="2">Uncharacterized protein</fullName>
    </submittedName>
</protein>
<accession>A0AAV4J933</accession>
<name>A0AAV4J933_9GAST</name>
<proteinExistence type="predicted"/>
<reference evidence="2 3" key="1">
    <citation type="journal article" date="2021" name="Elife">
        <title>Chloroplast acquisition without the gene transfer in kleptoplastic sea slugs, Plakobranchus ocellatus.</title>
        <authorList>
            <person name="Maeda T."/>
            <person name="Takahashi S."/>
            <person name="Yoshida T."/>
            <person name="Shimamura S."/>
            <person name="Takaki Y."/>
            <person name="Nagai Y."/>
            <person name="Toyoda A."/>
            <person name="Suzuki Y."/>
            <person name="Arimoto A."/>
            <person name="Ishii H."/>
            <person name="Satoh N."/>
            <person name="Nishiyama T."/>
            <person name="Hasebe M."/>
            <person name="Maruyama T."/>
            <person name="Minagawa J."/>
            <person name="Obokata J."/>
            <person name="Shigenobu S."/>
        </authorList>
    </citation>
    <scope>NUCLEOTIDE SEQUENCE [LARGE SCALE GENOMIC DNA]</scope>
</reference>
<evidence type="ECO:0000313" key="3">
    <source>
        <dbReference type="Proteomes" id="UP000762676"/>
    </source>
</evidence>
<organism evidence="2 3">
    <name type="scientific">Elysia marginata</name>
    <dbReference type="NCBI Taxonomy" id="1093978"/>
    <lineage>
        <taxon>Eukaryota</taxon>
        <taxon>Metazoa</taxon>
        <taxon>Spiralia</taxon>
        <taxon>Lophotrochozoa</taxon>
        <taxon>Mollusca</taxon>
        <taxon>Gastropoda</taxon>
        <taxon>Heterobranchia</taxon>
        <taxon>Euthyneura</taxon>
        <taxon>Panpulmonata</taxon>
        <taxon>Sacoglossa</taxon>
        <taxon>Placobranchoidea</taxon>
        <taxon>Plakobranchidae</taxon>
        <taxon>Elysia</taxon>
    </lineage>
</organism>
<dbReference type="EMBL" id="BMAT01006738">
    <property type="protein sequence ID" value="GFS18840.1"/>
    <property type="molecule type" value="Genomic_DNA"/>
</dbReference>
<evidence type="ECO:0000313" key="2">
    <source>
        <dbReference type="EMBL" id="GFS18840.1"/>
    </source>
</evidence>
<dbReference type="AlphaFoldDB" id="A0AAV4J933"/>